<dbReference type="Gene3D" id="3.40.225.10">
    <property type="entry name" value="Class II aldolase/adducin N-terminal domain"/>
    <property type="match status" value="1"/>
</dbReference>
<dbReference type="InParanoid" id="A0A3A9JUC6"/>
<evidence type="ECO:0000313" key="4">
    <source>
        <dbReference type="EMBL" id="RMI24501.1"/>
    </source>
</evidence>
<dbReference type="NCBIfam" id="NF005451">
    <property type="entry name" value="PRK07044.1"/>
    <property type="match status" value="1"/>
</dbReference>
<dbReference type="RefSeq" id="WP_120638151.1">
    <property type="nucleotide sequence ID" value="NZ_RAQU01000046.1"/>
</dbReference>
<dbReference type="GO" id="GO:0005856">
    <property type="term" value="C:cytoskeleton"/>
    <property type="evidence" value="ECO:0007669"/>
    <property type="project" value="TreeGrafter"/>
</dbReference>
<evidence type="ECO:0000313" key="6">
    <source>
        <dbReference type="Proteomes" id="UP000278036"/>
    </source>
</evidence>
<comment type="similarity">
    <text evidence="1">Belongs to the aldolase class II family.</text>
</comment>
<organism evidence="3 6">
    <name type="scientific">Teichococcus wenyumeiae</name>
    <dbReference type="NCBI Taxonomy" id="2478470"/>
    <lineage>
        <taxon>Bacteria</taxon>
        <taxon>Pseudomonadati</taxon>
        <taxon>Pseudomonadota</taxon>
        <taxon>Alphaproteobacteria</taxon>
        <taxon>Acetobacterales</taxon>
        <taxon>Roseomonadaceae</taxon>
        <taxon>Roseomonas</taxon>
    </lineage>
</organism>
<reference evidence="3 6" key="1">
    <citation type="submission" date="2018-09" db="EMBL/GenBank/DDBJ databases">
        <title>Roseomonas sp. nov., isolated from feces of Tibetan antelopes in the Qinghai-Tibet plateau, China.</title>
        <authorList>
            <person name="Tian Z."/>
        </authorList>
    </citation>
    <scope>NUCLEOTIDE SEQUENCE [LARGE SCALE GENOMIC DNA]</scope>
    <source>
        <strain evidence="4 5">Z23</strain>
        <strain evidence="3 6">Z24</strain>
    </source>
</reference>
<gene>
    <name evidence="3" type="ORF">D6Z83_09865</name>
    <name evidence="4" type="ORF">EBE87_12455</name>
</gene>
<protein>
    <submittedName>
        <fullName evidence="3">Class II aldolase/adducin family protein</fullName>
    </submittedName>
</protein>
<dbReference type="GO" id="GO:0051015">
    <property type="term" value="F:actin filament binding"/>
    <property type="evidence" value="ECO:0007669"/>
    <property type="project" value="TreeGrafter"/>
</dbReference>
<evidence type="ECO:0000313" key="3">
    <source>
        <dbReference type="EMBL" id="RKK04358.1"/>
    </source>
</evidence>
<evidence type="ECO:0000313" key="5">
    <source>
        <dbReference type="Proteomes" id="UP000274097"/>
    </source>
</evidence>
<keyword evidence="5" id="KW-1185">Reference proteome</keyword>
<dbReference type="PANTHER" id="PTHR10672">
    <property type="entry name" value="ADDUCIN"/>
    <property type="match status" value="1"/>
</dbReference>
<dbReference type="InterPro" id="IPR051017">
    <property type="entry name" value="Aldolase-II_Adducin_sf"/>
</dbReference>
<dbReference type="AlphaFoldDB" id="A0A3A9JUC6"/>
<comment type="caution">
    <text evidence="3">The sequence shown here is derived from an EMBL/GenBank/DDBJ whole genome shotgun (WGS) entry which is preliminary data.</text>
</comment>
<accession>A0A3A9JUC6</accession>
<dbReference type="SUPFAM" id="SSF53639">
    <property type="entry name" value="AraD/HMP-PK domain-like"/>
    <property type="match status" value="1"/>
</dbReference>
<name>A0A3A9JUC6_9PROT</name>
<dbReference type="EMBL" id="RFLX01000008">
    <property type="protein sequence ID" value="RMI24501.1"/>
    <property type="molecule type" value="Genomic_DNA"/>
</dbReference>
<evidence type="ECO:0000256" key="1">
    <source>
        <dbReference type="ARBA" id="ARBA00037961"/>
    </source>
</evidence>
<dbReference type="PANTHER" id="PTHR10672:SF3">
    <property type="entry name" value="PROTEIN HU-LI TAI SHAO"/>
    <property type="match status" value="1"/>
</dbReference>
<evidence type="ECO:0000259" key="2">
    <source>
        <dbReference type="SMART" id="SM01007"/>
    </source>
</evidence>
<proteinExistence type="inferred from homology"/>
<dbReference type="SMART" id="SM01007">
    <property type="entry name" value="Aldolase_II"/>
    <property type="match status" value="1"/>
</dbReference>
<feature type="domain" description="Class II aldolase/adducin N-terminal" evidence="2">
    <location>
        <begin position="21"/>
        <end position="203"/>
    </location>
</feature>
<dbReference type="OrthoDB" id="5291399at2"/>
<dbReference type="InterPro" id="IPR036409">
    <property type="entry name" value="Aldolase_II/adducin_N_sf"/>
</dbReference>
<dbReference type="InterPro" id="IPR001303">
    <property type="entry name" value="Aldolase_II/adducin_N"/>
</dbReference>
<dbReference type="Proteomes" id="UP000278036">
    <property type="component" value="Unassembled WGS sequence"/>
</dbReference>
<dbReference type="EMBL" id="RAQU01000046">
    <property type="protein sequence ID" value="RKK04358.1"/>
    <property type="molecule type" value="Genomic_DNA"/>
</dbReference>
<sequence>MNIATPPARINCSEEEWRIRCDLAALYRLVAHHKMTDFIYTHISARVPGPEHHFLINKYGVLFHEMRASDLVKIDLNGNVVEDEPESKPVNAAGFTIHSALHMAREDAFCVVHTHTAAGIAVSAQKHGLLPISQHALKFYGHLAYHGYEGIALDLDERERLVADIGSHKAMILRNHGLLVTGRTIPEAFNMIYYLERACQAQVAALAGGAELVLPPEDVRLKTAAQFNGNTPEENEAKLAHFEWSWPTALRLIEGDKIDWRS</sequence>
<dbReference type="Pfam" id="PF00596">
    <property type="entry name" value="Aldolase_II"/>
    <property type="match status" value="1"/>
</dbReference>
<dbReference type="Proteomes" id="UP000274097">
    <property type="component" value="Unassembled WGS sequence"/>
</dbReference>